<dbReference type="Gene3D" id="1.10.150.130">
    <property type="match status" value="1"/>
</dbReference>
<comment type="subcellular location">
    <subcellularLocation>
        <location evidence="1 9">Cytoplasm</location>
    </subcellularLocation>
</comment>
<dbReference type="KEGG" id="twh:TWT_097"/>
<evidence type="ECO:0000259" key="11">
    <source>
        <dbReference type="PROSITE" id="PS51900"/>
    </source>
</evidence>
<dbReference type="Pfam" id="PF02899">
    <property type="entry name" value="Phage_int_SAM_1"/>
    <property type="match status" value="1"/>
</dbReference>
<keyword evidence="13" id="KW-1185">Reference proteome</keyword>
<evidence type="ECO:0000256" key="8">
    <source>
        <dbReference type="ARBA" id="ARBA00023306"/>
    </source>
</evidence>
<feature type="active site" evidence="9">
    <location>
        <position position="297"/>
    </location>
</feature>
<dbReference type="STRING" id="203267.TWT_097"/>
<comment type="subunit">
    <text evidence="9">Forms a cyclic heterotetrameric complex composed of two molecules of XerC and two molecules of XerD.</text>
</comment>
<dbReference type="GO" id="GO:0005737">
    <property type="term" value="C:cytoplasm"/>
    <property type="evidence" value="ECO:0007669"/>
    <property type="project" value="UniProtKB-SubCell"/>
</dbReference>
<evidence type="ECO:0000313" key="12">
    <source>
        <dbReference type="EMBL" id="AAO44194.1"/>
    </source>
</evidence>
<feature type="active site" evidence="9">
    <location>
        <position position="189"/>
    </location>
</feature>
<dbReference type="AlphaFoldDB" id="Q83N36"/>
<dbReference type="SUPFAM" id="SSF56349">
    <property type="entry name" value="DNA breaking-rejoining enzymes"/>
    <property type="match status" value="1"/>
</dbReference>
<dbReference type="InterPro" id="IPR023009">
    <property type="entry name" value="Tyrosine_recombinase_XerC/XerD"/>
</dbReference>
<evidence type="ECO:0000256" key="9">
    <source>
        <dbReference type="HAMAP-Rule" id="MF_01808"/>
    </source>
</evidence>
<dbReference type="Gene3D" id="1.10.443.10">
    <property type="entry name" value="Intergrase catalytic core"/>
    <property type="match status" value="1"/>
</dbReference>
<keyword evidence="6 9" id="KW-0238">DNA-binding</keyword>
<evidence type="ECO:0000256" key="7">
    <source>
        <dbReference type="ARBA" id="ARBA00023172"/>
    </source>
</evidence>
<dbReference type="RefSeq" id="WP_011102346.1">
    <property type="nucleotide sequence ID" value="NC_004572.3"/>
</dbReference>
<evidence type="ECO:0000313" key="13">
    <source>
        <dbReference type="Proteomes" id="UP000002200"/>
    </source>
</evidence>
<feature type="domain" description="Core-binding (CB)" evidence="11">
    <location>
        <begin position="19"/>
        <end position="101"/>
    </location>
</feature>
<keyword evidence="7 9" id="KW-0233">DNA recombination</keyword>
<dbReference type="PROSITE" id="PS51898">
    <property type="entry name" value="TYR_RECOMBINASE"/>
    <property type="match status" value="1"/>
</dbReference>
<proteinExistence type="inferred from homology"/>
<gene>
    <name evidence="12" type="primary">xerD</name>
    <name evidence="9" type="synonym">xerC</name>
    <name evidence="12" type="ordered locus">TWT_097</name>
</gene>
<dbReference type="InterPro" id="IPR044068">
    <property type="entry name" value="CB"/>
</dbReference>
<dbReference type="PANTHER" id="PTHR30349:SF81">
    <property type="entry name" value="TYROSINE RECOMBINASE XERC"/>
    <property type="match status" value="1"/>
</dbReference>
<organism evidence="12 13">
    <name type="scientific">Tropheryma whipplei (strain Twist)</name>
    <name type="common">Whipple's bacillus</name>
    <dbReference type="NCBI Taxonomy" id="203267"/>
    <lineage>
        <taxon>Bacteria</taxon>
        <taxon>Bacillati</taxon>
        <taxon>Actinomycetota</taxon>
        <taxon>Actinomycetes</taxon>
        <taxon>Micrococcales</taxon>
        <taxon>Tropherymataceae</taxon>
        <taxon>Tropheryma</taxon>
    </lineage>
</organism>
<feature type="active site" evidence="9">
    <location>
        <position position="320"/>
    </location>
</feature>
<evidence type="ECO:0000256" key="6">
    <source>
        <dbReference type="ARBA" id="ARBA00023125"/>
    </source>
</evidence>
<evidence type="ECO:0000256" key="4">
    <source>
        <dbReference type="ARBA" id="ARBA00022829"/>
    </source>
</evidence>
<dbReference type="PROSITE" id="PS51900">
    <property type="entry name" value="CB"/>
    <property type="match status" value="1"/>
</dbReference>
<dbReference type="Proteomes" id="UP000002200">
    <property type="component" value="Chromosome"/>
</dbReference>
<dbReference type="NCBIfam" id="NF001399">
    <property type="entry name" value="PRK00283.1"/>
    <property type="match status" value="1"/>
</dbReference>
<dbReference type="HOGENOM" id="CLU_027562_9_0_11"/>
<dbReference type="HAMAP" id="MF_01808">
    <property type="entry name" value="Recomb_XerC_XerD"/>
    <property type="match status" value="1"/>
</dbReference>
<dbReference type="Pfam" id="PF00589">
    <property type="entry name" value="Phage_integrase"/>
    <property type="match status" value="1"/>
</dbReference>
<dbReference type="GO" id="GO:0009037">
    <property type="term" value="F:tyrosine-based site-specific recombinase activity"/>
    <property type="evidence" value="ECO:0007669"/>
    <property type="project" value="UniProtKB-UniRule"/>
</dbReference>
<accession>Q83N36</accession>
<evidence type="ECO:0000256" key="2">
    <source>
        <dbReference type="ARBA" id="ARBA00022490"/>
    </source>
</evidence>
<comment type="function">
    <text evidence="9">Site-specific tyrosine recombinase, which acts by catalyzing the cutting and rejoining of the recombining DNA molecules. The XerC-XerD complex is essential to convert dimers of the bacterial chromosome into monomers to permit their segregation at cell division. It also contributes to the segregational stability of plasmids.</text>
</comment>
<dbReference type="PANTHER" id="PTHR30349">
    <property type="entry name" value="PHAGE INTEGRASE-RELATED"/>
    <property type="match status" value="1"/>
</dbReference>
<reference evidence="12 13" key="1">
    <citation type="journal article" date="2003" name="Genome Res.">
        <title>Tropheryma whipplei twist: a human pathogenic Actinobacteria with a reduced genome.</title>
        <authorList>
            <person name="Raoult D."/>
            <person name="Ogata H."/>
            <person name="Audic S."/>
            <person name="Robert C."/>
            <person name="Suhre K."/>
            <person name="Drancourt M."/>
            <person name="Claverie J.-M."/>
        </authorList>
    </citation>
    <scope>NUCLEOTIDE SEQUENCE [LARGE SCALE GENOMIC DNA]</scope>
    <source>
        <strain evidence="12 13">Twist</strain>
    </source>
</reference>
<keyword evidence="8 9" id="KW-0131">Cell cycle</keyword>
<keyword evidence="3 9" id="KW-0132">Cell division</keyword>
<comment type="similarity">
    <text evidence="9">Belongs to the 'phage' integrase family. XerC subfamily.</text>
</comment>
<evidence type="ECO:0000256" key="1">
    <source>
        <dbReference type="ARBA" id="ARBA00004496"/>
    </source>
</evidence>
<dbReference type="InterPro" id="IPR002104">
    <property type="entry name" value="Integrase_catalytic"/>
</dbReference>
<dbReference type="GO" id="GO:0051301">
    <property type="term" value="P:cell division"/>
    <property type="evidence" value="ECO:0007669"/>
    <property type="project" value="UniProtKB-KW"/>
</dbReference>
<evidence type="ECO:0000259" key="10">
    <source>
        <dbReference type="PROSITE" id="PS51898"/>
    </source>
</evidence>
<dbReference type="GO" id="GO:0007059">
    <property type="term" value="P:chromosome segregation"/>
    <property type="evidence" value="ECO:0007669"/>
    <property type="project" value="UniProtKB-UniRule"/>
</dbReference>
<dbReference type="InterPro" id="IPR004107">
    <property type="entry name" value="Integrase_SAM-like_N"/>
</dbReference>
<protein>
    <recommendedName>
        <fullName evidence="9">Tyrosine recombinase XerC</fullName>
    </recommendedName>
</protein>
<dbReference type="InterPro" id="IPR013762">
    <property type="entry name" value="Integrase-like_cat_sf"/>
</dbReference>
<feature type="active site" evidence="9">
    <location>
        <position position="294"/>
    </location>
</feature>
<feature type="domain" description="Tyr recombinase" evidence="10">
    <location>
        <begin position="122"/>
        <end position="342"/>
    </location>
</feature>
<keyword evidence="5 9" id="KW-0229">DNA integration</keyword>
<dbReference type="CDD" id="cd00798">
    <property type="entry name" value="INT_XerDC_C"/>
    <property type="match status" value="1"/>
</dbReference>
<dbReference type="GO" id="GO:0006313">
    <property type="term" value="P:DNA transposition"/>
    <property type="evidence" value="ECO:0007669"/>
    <property type="project" value="UniProtKB-UniRule"/>
</dbReference>
<dbReference type="InterPro" id="IPR050090">
    <property type="entry name" value="Tyrosine_recombinase_XerCD"/>
</dbReference>
<dbReference type="GO" id="GO:0003677">
    <property type="term" value="F:DNA binding"/>
    <property type="evidence" value="ECO:0007669"/>
    <property type="project" value="UniProtKB-UniRule"/>
</dbReference>
<feature type="active site" evidence="9">
    <location>
        <position position="164"/>
    </location>
</feature>
<dbReference type="InterPro" id="IPR011010">
    <property type="entry name" value="DNA_brk_join_enz"/>
</dbReference>
<sequence>MSKNTVTKVADIAIPPDIKPDFDWFFPFAKLELGLSDATLQTYRNSLGIYLSWLGEQGTQRLSEVNSNAIERFLEYRQRHTRKSTLANTVAALRTFHRHLVLEGRQTLNPTEKLQQPKVPKTLPHPLSLDEIINLLKAADTNQAREISLRDRALIEVLYGTGARISEAVSLNVNAFAESDQNLLRLTGKGNKQRMVLFGSYARNAVDNYLQHSRPKLLARSHVYRNITDASTLKYRPTSSTIGDAEDGVLTATAAGVPWLFLSNRGKRLTRQQAGNIIRKLGEAAEIGRYISPHSLRHSFATHMLQAGADIRTVQELLGHSSINTTSVYTKVTIDSLREVYATSHPRAL</sequence>
<dbReference type="OrthoDB" id="9801717at2"/>
<name>Q83N36_TROWT</name>
<keyword evidence="4 9" id="KW-0159">Chromosome partition</keyword>
<evidence type="ECO:0000256" key="3">
    <source>
        <dbReference type="ARBA" id="ARBA00022618"/>
    </source>
</evidence>
<dbReference type="eggNOG" id="COG4974">
    <property type="taxonomic scope" value="Bacteria"/>
</dbReference>
<keyword evidence="2 9" id="KW-0963">Cytoplasm</keyword>
<evidence type="ECO:0000256" key="5">
    <source>
        <dbReference type="ARBA" id="ARBA00022908"/>
    </source>
</evidence>
<dbReference type="InterPro" id="IPR010998">
    <property type="entry name" value="Integrase_recombinase_N"/>
</dbReference>
<feature type="active site" description="O-(3'-phospho-DNA)-tyrosine intermediate" evidence="9">
    <location>
        <position position="329"/>
    </location>
</feature>
<dbReference type="EMBL" id="AE014184">
    <property type="protein sequence ID" value="AAO44194.1"/>
    <property type="molecule type" value="Genomic_DNA"/>
</dbReference>